<proteinExistence type="predicted"/>
<dbReference type="Pfam" id="PF07295">
    <property type="entry name" value="DUF1451"/>
    <property type="match status" value="1"/>
</dbReference>
<protein>
    <submittedName>
        <fullName evidence="1">Zinc-ribbon containing domain-containing protein</fullName>
    </submittedName>
</protein>
<reference evidence="1 2" key="1">
    <citation type="submission" date="2017-02" db="EMBL/GenBank/DDBJ databases">
        <authorList>
            <person name="Peterson S.W."/>
        </authorList>
    </citation>
    <scope>NUCLEOTIDE SEQUENCE [LARGE SCALE GENOMIC DNA]</scope>
    <source>
        <strain evidence="1 2">M1</strain>
    </source>
</reference>
<evidence type="ECO:0000313" key="1">
    <source>
        <dbReference type="EMBL" id="SKC42846.1"/>
    </source>
</evidence>
<dbReference type="AlphaFoldDB" id="A0A1T5IUJ1"/>
<keyword evidence="2" id="KW-1185">Reference proteome</keyword>
<organism evidence="1 2">
    <name type="scientific">Maledivibacter halophilus</name>
    <dbReference type="NCBI Taxonomy" id="36842"/>
    <lineage>
        <taxon>Bacteria</taxon>
        <taxon>Bacillati</taxon>
        <taxon>Bacillota</taxon>
        <taxon>Clostridia</taxon>
        <taxon>Peptostreptococcales</taxon>
        <taxon>Caminicellaceae</taxon>
        <taxon>Maledivibacter</taxon>
    </lineage>
</organism>
<dbReference type="OrthoDB" id="3174978at2"/>
<dbReference type="RefSeq" id="WP_079489444.1">
    <property type="nucleotide sequence ID" value="NZ_FUZT01000001.1"/>
</dbReference>
<name>A0A1T5IUJ1_9FIRM</name>
<evidence type="ECO:0000313" key="2">
    <source>
        <dbReference type="Proteomes" id="UP000190285"/>
    </source>
</evidence>
<gene>
    <name evidence="1" type="ORF">SAMN02194393_00766</name>
</gene>
<dbReference type="EMBL" id="FUZT01000001">
    <property type="protein sequence ID" value="SKC42846.1"/>
    <property type="molecule type" value="Genomic_DNA"/>
</dbReference>
<accession>A0A1T5IUJ1</accession>
<sequence length="44" mass="4835">MPSAGEKTGNGPYICLKCGQVVFDNDTNTIPPCPSCDHTEYRKF</sequence>
<dbReference type="InterPro" id="IPR009912">
    <property type="entry name" value="DUF1451"/>
</dbReference>
<dbReference type="Proteomes" id="UP000190285">
    <property type="component" value="Unassembled WGS sequence"/>
</dbReference>